<dbReference type="AlphaFoldDB" id="R9GZ24"/>
<dbReference type="Gene3D" id="1.10.443.10">
    <property type="entry name" value="Intergrase catalytic core"/>
    <property type="match status" value="1"/>
</dbReference>
<dbReference type="SUPFAM" id="SSF56349">
    <property type="entry name" value="DNA breaking-rejoining enzymes"/>
    <property type="match status" value="1"/>
</dbReference>
<dbReference type="RefSeq" id="WP_016195851.1">
    <property type="nucleotide sequence ID" value="NZ_AQPN01000095.1"/>
</dbReference>
<evidence type="ECO:0000256" key="1">
    <source>
        <dbReference type="ARBA" id="ARBA00008857"/>
    </source>
</evidence>
<keyword evidence="2" id="KW-0238">DNA-binding</keyword>
<evidence type="ECO:0000313" key="6">
    <source>
        <dbReference type="Proteomes" id="UP000014174"/>
    </source>
</evidence>
<evidence type="ECO:0000256" key="3">
    <source>
        <dbReference type="ARBA" id="ARBA00023172"/>
    </source>
</evidence>
<name>R9GZ24_9SPHI</name>
<dbReference type="Proteomes" id="UP000014174">
    <property type="component" value="Unassembled WGS sequence"/>
</dbReference>
<dbReference type="InterPro" id="IPR025269">
    <property type="entry name" value="SAM-like_dom"/>
</dbReference>
<sequence>MAKVTLRRKGISKGRSSLFLDYYPAIRHPDLGKLTRREFLKVYVFDKPRNELEKMHNRDTLALAENVRALRQIEIQNKRFDFMSDSKRQGNFIDYFKKIVNKKAGSNSDNWSMAHRYLISFAGKDLRFSDLTDIFCEDYRDYLLDTPGIGRREKGISNNTALSYYSKFRTVLKTAFKANLLSVNLYNLTEGIKEQETHRDFLSLEEFQKLADTPCSDMLIKRAAMFSGLTGLRFSDVKSLSWAEVRGTEGKHYLQFKQDKTQGAEHLPVSDQAISLLGKREAGDFKVFRGLRYSQVKAYLNKWMKKAGIEKNITFHSFRHTYATLQLASGTDIYTISKMLGHRNVKTTEIYVKIVDDKKIEAANRIKLIF</sequence>
<protein>
    <submittedName>
        <fullName evidence="5">Integrase</fullName>
    </submittedName>
</protein>
<gene>
    <name evidence="5" type="ORF">ADIARSV_2620</name>
</gene>
<dbReference type="InterPro" id="IPR050090">
    <property type="entry name" value="Tyrosine_recombinase_XerCD"/>
</dbReference>
<dbReference type="InterPro" id="IPR010998">
    <property type="entry name" value="Integrase_recombinase_N"/>
</dbReference>
<dbReference type="Pfam" id="PF13102">
    <property type="entry name" value="Phage_int_SAM_5"/>
    <property type="match status" value="1"/>
</dbReference>
<proteinExistence type="inferred from homology"/>
<dbReference type="InterPro" id="IPR035386">
    <property type="entry name" value="Arm-DNA-bind_5"/>
</dbReference>
<dbReference type="InterPro" id="IPR011010">
    <property type="entry name" value="DNA_brk_join_enz"/>
</dbReference>
<dbReference type="EMBL" id="AQPN01000095">
    <property type="protein sequence ID" value="EOR94204.1"/>
    <property type="molecule type" value="Genomic_DNA"/>
</dbReference>
<dbReference type="PANTHER" id="PTHR30349:SF64">
    <property type="entry name" value="PROPHAGE INTEGRASE INTD-RELATED"/>
    <property type="match status" value="1"/>
</dbReference>
<keyword evidence="3" id="KW-0233">DNA recombination</keyword>
<dbReference type="Gene3D" id="1.10.150.130">
    <property type="match status" value="1"/>
</dbReference>
<dbReference type="PANTHER" id="PTHR30349">
    <property type="entry name" value="PHAGE INTEGRASE-RELATED"/>
    <property type="match status" value="1"/>
</dbReference>
<dbReference type="Pfam" id="PF17293">
    <property type="entry name" value="Arm-DNA-bind_5"/>
    <property type="match status" value="1"/>
</dbReference>
<dbReference type="PROSITE" id="PS51898">
    <property type="entry name" value="TYR_RECOMBINASE"/>
    <property type="match status" value="1"/>
</dbReference>
<keyword evidence="6" id="KW-1185">Reference proteome</keyword>
<evidence type="ECO:0000259" key="4">
    <source>
        <dbReference type="PROSITE" id="PS51898"/>
    </source>
</evidence>
<accession>R9GZ24</accession>
<comment type="similarity">
    <text evidence="1">Belongs to the 'phage' integrase family.</text>
</comment>
<dbReference type="CDD" id="cd01185">
    <property type="entry name" value="INTN1_C_like"/>
    <property type="match status" value="1"/>
</dbReference>
<dbReference type="STRING" id="1150600.ADIARSV_2620"/>
<dbReference type="GO" id="GO:0015074">
    <property type="term" value="P:DNA integration"/>
    <property type="evidence" value="ECO:0007669"/>
    <property type="project" value="InterPro"/>
</dbReference>
<dbReference type="Pfam" id="PF00589">
    <property type="entry name" value="Phage_integrase"/>
    <property type="match status" value="1"/>
</dbReference>
<dbReference type="GO" id="GO:0006310">
    <property type="term" value="P:DNA recombination"/>
    <property type="evidence" value="ECO:0007669"/>
    <property type="project" value="UniProtKB-KW"/>
</dbReference>
<dbReference type="GO" id="GO:0003677">
    <property type="term" value="F:DNA binding"/>
    <property type="evidence" value="ECO:0007669"/>
    <property type="project" value="UniProtKB-KW"/>
</dbReference>
<dbReference type="PATRIC" id="fig|1150600.3.peg.2593"/>
<evidence type="ECO:0000313" key="5">
    <source>
        <dbReference type="EMBL" id="EOR94204.1"/>
    </source>
</evidence>
<reference evidence="5 6" key="1">
    <citation type="journal article" date="2013" name="Genome Announc.">
        <title>Draft Genome Sequence of Arcticibacter svalbardensis Strain MN12-7T, a Member of the Family Sphingobacteriaceae Isolated from an Arctic Soil Sample.</title>
        <authorList>
            <person name="Shivaji S."/>
            <person name="Ara S."/>
            <person name="Prasad S."/>
            <person name="Manasa B.P."/>
            <person name="Begum Z."/>
            <person name="Singh A."/>
            <person name="Kumar Pinnaka A."/>
        </authorList>
    </citation>
    <scope>NUCLEOTIDE SEQUENCE [LARGE SCALE GENOMIC DNA]</scope>
    <source>
        <strain evidence="5 6">MN12-7</strain>
    </source>
</reference>
<dbReference type="eggNOG" id="COG0582">
    <property type="taxonomic scope" value="Bacteria"/>
</dbReference>
<dbReference type="OrthoDB" id="892893at2"/>
<organism evidence="5 6">
    <name type="scientific">Arcticibacter svalbardensis MN12-7</name>
    <dbReference type="NCBI Taxonomy" id="1150600"/>
    <lineage>
        <taxon>Bacteria</taxon>
        <taxon>Pseudomonadati</taxon>
        <taxon>Bacteroidota</taxon>
        <taxon>Sphingobacteriia</taxon>
        <taxon>Sphingobacteriales</taxon>
        <taxon>Sphingobacteriaceae</taxon>
        <taxon>Arcticibacter</taxon>
    </lineage>
</organism>
<feature type="domain" description="Tyr recombinase" evidence="4">
    <location>
        <begin position="197"/>
        <end position="364"/>
    </location>
</feature>
<dbReference type="InterPro" id="IPR002104">
    <property type="entry name" value="Integrase_catalytic"/>
</dbReference>
<evidence type="ECO:0000256" key="2">
    <source>
        <dbReference type="ARBA" id="ARBA00023125"/>
    </source>
</evidence>
<dbReference type="InterPro" id="IPR013762">
    <property type="entry name" value="Integrase-like_cat_sf"/>
</dbReference>
<comment type="caution">
    <text evidence="5">The sequence shown here is derived from an EMBL/GenBank/DDBJ whole genome shotgun (WGS) entry which is preliminary data.</text>
</comment>